<reference evidence="3 4" key="1">
    <citation type="submission" date="2019-11" db="EMBL/GenBank/DDBJ databases">
        <title>Whole-genome sequencing of Allorhizobium vitis.</title>
        <authorList>
            <person name="Gan H.M."/>
            <person name="Savka M.A."/>
        </authorList>
    </citation>
    <scope>NUCLEOTIDE SEQUENCE [LARGE SCALE GENOMIC DNA]</scope>
    <source>
        <strain evidence="2 4">RF2/1</strain>
        <strain evidence="1 3">T1/7</strain>
    </source>
</reference>
<keyword evidence="3" id="KW-1185">Reference proteome</keyword>
<evidence type="ECO:0000313" key="3">
    <source>
        <dbReference type="Proteomes" id="UP000179454"/>
    </source>
</evidence>
<accession>A0ABD6H8Y7</accession>
<dbReference type="EMBL" id="MBFA02000007">
    <property type="protein sequence ID" value="MUP10688.1"/>
    <property type="molecule type" value="Genomic_DNA"/>
</dbReference>
<gene>
    <name evidence="2" type="ORF">BBK91_012480</name>
    <name evidence="1" type="ORF">BBL17_011455</name>
</gene>
<comment type="caution">
    <text evidence="2">The sequence shown here is derived from an EMBL/GenBank/DDBJ whole genome shotgun (WGS) entry which is preliminary data.</text>
</comment>
<proteinExistence type="predicted"/>
<name>A0ABD6H8Y7_AGRVI</name>
<protein>
    <submittedName>
        <fullName evidence="2">Uncharacterized protein</fullName>
    </submittedName>
</protein>
<evidence type="ECO:0000313" key="1">
    <source>
        <dbReference type="EMBL" id="MUO42398.1"/>
    </source>
</evidence>
<dbReference type="RefSeq" id="WP_041696862.1">
    <property type="nucleotide sequence ID" value="NZ_MBFA02000007.1"/>
</dbReference>
<sequence>MAKVSLKSQIAAVDAVVCGQFPIVASSASQRQLIKEQLGAVIETLRWLQTNEPAVRAFVESRKGAHR</sequence>
<evidence type="ECO:0000313" key="2">
    <source>
        <dbReference type="EMBL" id="MUP10688.1"/>
    </source>
</evidence>
<dbReference type="EMBL" id="MBFE02000006">
    <property type="protein sequence ID" value="MUO42398.1"/>
    <property type="molecule type" value="Genomic_DNA"/>
</dbReference>
<dbReference type="AlphaFoldDB" id="A0ABD6H8Y7"/>
<dbReference type="Proteomes" id="UP000179536">
    <property type="component" value="Unassembled WGS sequence"/>
</dbReference>
<dbReference type="Proteomes" id="UP000179454">
    <property type="component" value="Unassembled WGS sequence"/>
</dbReference>
<organism evidence="2 4">
    <name type="scientific">Agrobacterium vitis</name>
    <name type="common">Rhizobium vitis</name>
    <dbReference type="NCBI Taxonomy" id="373"/>
    <lineage>
        <taxon>Bacteria</taxon>
        <taxon>Pseudomonadati</taxon>
        <taxon>Pseudomonadota</taxon>
        <taxon>Alphaproteobacteria</taxon>
        <taxon>Hyphomicrobiales</taxon>
        <taxon>Rhizobiaceae</taxon>
        <taxon>Rhizobium/Agrobacterium group</taxon>
        <taxon>Agrobacterium</taxon>
    </lineage>
</organism>
<evidence type="ECO:0000313" key="4">
    <source>
        <dbReference type="Proteomes" id="UP000179536"/>
    </source>
</evidence>